<dbReference type="WormBase" id="SRAE_2000482400">
    <property type="protein sequence ID" value="SRP00136"/>
    <property type="gene ID" value="WBGene00265070"/>
</dbReference>
<feature type="domain" description="Peptidase M12A" evidence="7">
    <location>
        <begin position="35"/>
        <end position="241"/>
    </location>
</feature>
<comment type="cofactor">
    <cofactor evidence="6">
        <name>Zn(2+)</name>
        <dbReference type="ChEBI" id="CHEBI:29105"/>
    </cofactor>
    <text evidence="6">Binds 1 zinc ion per subunit.</text>
</comment>
<organism evidence="8">
    <name type="scientific">Strongyloides ratti</name>
    <name type="common">Parasitic roundworm</name>
    <dbReference type="NCBI Taxonomy" id="34506"/>
    <lineage>
        <taxon>Eukaryota</taxon>
        <taxon>Metazoa</taxon>
        <taxon>Ecdysozoa</taxon>
        <taxon>Nematoda</taxon>
        <taxon>Chromadorea</taxon>
        <taxon>Rhabditida</taxon>
        <taxon>Tylenchina</taxon>
        <taxon>Panagrolaimomorpha</taxon>
        <taxon>Strongyloidoidea</taxon>
        <taxon>Strongyloididae</taxon>
        <taxon>Strongyloides</taxon>
    </lineage>
</organism>
<dbReference type="Proteomes" id="UP000035682">
    <property type="component" value="Unplaced"/>
</dbReference>
<keyword evidence="1 6" id="KW-0479">Metal-binding</keyword>
<keyword evidence="9" id="KW-1185">Reference proteome</keyword>
<feature type="signal peptide" evidence="6">
    <location>
        <begin position="1"/>
        <end position="18"/>
    </location>
</feature>
<dbReference type="RefSeq" id="XP_024509389.1">
    <property type="nucleotide sequence ID" value="XM_024643753.1"/>
</dbReference>
<dbReference type="InterPro" id="IPR000742">
    <property type="entry name" value="EGF"/>
</dbReference>
<proteinExistence type="predicted"/>
<reference evidence="8 9" key="1">
    <citation type="submission" date="2014-09" db="EMBL/GenBank/DDBJ databases">
        <authorList>
            <person name="Martin A.A."/>
        </authorList>
    </citation>
    <scope>NUCLEOTIDE SEQUENCE</scope>
    <source>
        <strain evidence="9">ED321</strain>
        <strain evidence="8">ED321 Heterogonic</strain>
    </source>
</reference>
<keyword evidence="6" id="KW-0378">Hydrolase</keyword>
<evidence type="ECO:0000313" key="9">
    <source>
        <dbReference type="Proteomes" id="UP000035682"/>
    </source>
</evidence>
<dbReference type="EC" id="3.4.24.-" evidence="6"/>
<evidence type="ECO:0000313" key="10">
    <source>
        <dbReference type="WBParaSite" id="SRAE_2000482400.1"/>
    </source>
</evidence>
<feature type="chain" id="PRO_5015017760" description="Metalloendopeptidase" evidence="6">
    <location>
        <begin position="19"/>
        <end position="405"/>
    </location>
</feature>
<sequence length="405" mass="48266">MILINILTLLIYNYLIKATKIIDYENNFLIQRNKRAIHKNSDYTWQQYKIYYKVDPTITDQSNIHFALEEISSLSCFTFERLLRNDSTDNRKQGLYFRVHDNYGTHLGRKLNFGRFQNISLNAAQSPAFTVMRWVLYALGMDFEHNRPDRNDYLIINKDNIQKQFHKYLRRNKKKRMETFGLNYDYNSIMSLGEFDMGIDQSKKTFERIQKVDYRLNKNNEHLSENDVYLLNKNYCLRHCENRLYCFNGGIQSHRNCYACLCPKYFKGKYCQMFIFNTISKCPLLDFEAKAEYDQITIHLINQCTYSLTSKPGTIIEMNYEFYEVKERKEYLSDEHNIGYIEILFEEDKSSKGIVLSNSKAKGRLYSEDNYIMIMANGSLPNKIVVVRYRQIPRNTRTDDLETKT</sequence>
<dbReference type="SUPFAM" id="SSF55486">
    <property type="entry name" value="Metalloproteases ('zincins'), catalytic domain"/>
    <property type="match status" value="1"/>
</dbReference>
<name>A0A090N074_STRRB</name>
<evidence type="ECO:0000256" key="3">
    <source>
        <dbReference type="ARBA" id="ARBA00023049"/>
    </source>
</evidence>
<evidence type="ECO:0000259" key="7">
    <source>
        <dbReference type="PROSITE" id="PS51864"/>
    </source>
</evidence>
<keyword evidence="2 6" id="KW-0862">Zinc</keyword>
<evidence type="ECO:0000313" key="11">
    <source>
        <dbReference type="WormBase" id="SRAE_2000482400"/>
    </source>
</evidence>
<protein>
    <recommendedName>
        <fullName evidence="6">Metalloendopeptidase</fullName>
        <ecNumber evidence="6">3.4.24.-</ecNumber>
    </recommendedName>
</protein>
<comment type="caution">
    <text evidence="5">Lacks conserved residue(s) required for the propagation of feature annotation.</text>
</comment>
<dbReference type="InterPro" id="IPR001506">
    <property type="entry name" value="Peptidase_M12A"/>
</dbReference>
<dbReference type="OrthoDB" id="5819035at2759"/>
<evidence type="ECO:0000256" key="2">
    <source>
        <dbReference type="ARBA" id="ARBA00022833"/>
    </source>
</evidence>
<evidence type="ECO:0000256" key="6">
    <source>
        <dbReference type="RuleBase" id="RU361183"/>
    </source>
</evidence>
<dbReference type="PRINTS" id="PR00480">
    <property type="entry name" value="ASTACIN"/>
</dbReference>
<dbReference type="AlphaFoldDB" id="A0A090N074"/>
<dbReference type="PANTHER" id="PTHR10127:SF850">
    <property type="entry name" value="METALLOENDOPEPTIDASE"/>
    <property type="match status" value="1"/>
</dbReference>
<dbReference type="InterPro" id="IPR024079">
    <property type="entry name" value="MetalloPept_cat_dom_sf"/>
</dbReference>
<dbReference type="PANTHER" id="PTHR10127">
    <property type="entry name" value="DISCOIDIN, CUB, EGF, LAMININ , AND ZINC METALLOPROTEASE DOMAIN CONTAINING"/>
    <property type="match status" value="1"/>
</dbReference>
<dbReference type="CTD" id="36382563"/>
<keyword evidence="4" id="KW-1015">Disulfide bond</keyword>
<evidence type="ECO:0000256" key="1">
    <source>
        <dbReference type="ARBA" id="ARBA00022723"/>
    </source>
</evidence>
<dbReference type="PROSITE" id="PS00022">
    <property type="entry name" value="EGF_1"/>
    <property type="match status" value="1"/>
</dbReference>
<dbReference type="GO" id="GO:0008270">
    <property type="term" value="F:zinc ion binding"/>
    <property type="evidence" value="ECO:0007669"/>
    <property type="project" value="InterPro"/>
</dbReference>
<gene>
    <name evidence="8 10 11" type="ORF">SRAE_2000482400</name>
</gene>
<evidence type="ECO:0000256" key="5">
    <source>
        <dbReference type="PROSITE-ProRule" id="PRU01211"/>
    </source>
</evidence>
<dbReference type="PROSITE" id="PS51864">
    <property type="entry name" value="ASTACIN"/>
    <property type="match status" value="1"/>
</dbReference>
<dbReference type="Pfam" id="PF01400">
    <property type="entry name" value="Astacin"/>
    <property type="match status" value="1"/>
</dbReference>
<dbReference type="STRING" id="34506.A0A090N074"/>
<dbReference type="GO" id="GO:0006508">
    <property type="term" value="P:proteolysis"/>
    <property type="evidence" value="ECO:0007669"/>
    <property type="project" value="UniProtKB-KW"/>
</dbReference>
<dbReference type="WBParaSite" id="SRAE_2000482400.1">
    <property type="protein sequence ID" value="SRAE_2000482400.1"/>
    <property type="gene ID" value="WBGene00265070"/>
</dbReference>
<reference evidence="10" key="2">
    <citation type="submission" date="2020-12" db="UniProtKB">
        <authorList>
            <consortium name="WormBaseParasite"/>
        </authorList>
    </citation>
    <scope>IDENTIFICATION</scope>
</reference>
<dbReference type="GO" id="GO:0004222">
    <property type="term" value="F:metalloendopeptidase activity"/>
    <property type="evidence" value="ECO:0007669"/>
    <property type="project" value="UniProtKB-UniRule"/>
</dbReference>
<keyword evidence="6" id="KW-0645">Protease</keyword>
<evidence type="ECO:0000313" key="8">
    <source>
        <dbReference type="EMBL" id="CEF70190.1"/>
    </source>
</evidence>
<dbReference type="InterPro" id="IPR006026">
    <property type="entry name" value="Peptidase_Metallo"/>
</dbReference>
<evidence type="ECO:0000256" key="4">
    <source>
        <dbReference type="ARBA" id="ARBA00023157"/>
    </source>
</evidence>
<accession>A0A090N074</accession>
<dbReference type="SMART" id="SM00235">
    <property type="entry name" value="ZnMc"/>
    <property type="match status" value="1"/>
</dbReference>
<dbReference type="EMBL" id="LN609529">
    <property type="protein sequence ID" value="CEF70190.1"/>
    <property type="molecule type" value="Genomic_DNA"/>
</dbReference>
<dbReference type="Gene3D" id="3.40.390.10">
    <property type="entry name" value="Collagenase (Catalytic Domain)"/>
    <property type="match status" value="1"/>
</dbReference>
<keyword evidence="3 6" id="KW-0482">Metalloprotease</keyword>
<dbReference type="GeneID" id="36382563"/>
<keyword evidence="6" id="KW-0732">Signal</keyword>